<keyword evidence="3" id="KW-1185">Reference proteome</keyword>
<evidence type="ECO:0000313" key="2">
    <source>
        <dbReference type="EMBL" id="SIR52382.1"/>
    </source>
</evidence>
<dbReference type="SUPFAM" id="SSF55729">
    <property type="entry name" value="Acyl-CoA N-acyltransferases (Nat)"/>
    <property type="match status" value="1"/>
</dbReference>
<dbReference type="Gene3D" id="3.40.630.30">
    <property type="match status" value="1"/>
</dbReference>
<evidence type="ECO:0000259" key="1">
    <source>
        <dbReference type="PROSITE" id="PS51186"/>
    </source>
</evidence>
<dbReference type="Proteomes" id="UP000186666">
    <property type="component" value="Unassembled WGS sequence"/>
</dbReference>
<accession>A0ABY1KAS8</accession>
<dbReference type="CDD" id="cd04301">
    <property type="entry name" value="NAT_SF"/>
    <property type="match status" value="1"/>
</dbReference>
<organism evidence="2 3">
    <name type="scientific">Paenibacillus macquariensis</name>
    <dbReference type="NCBI Taxonomy" id="948756"/>
    <lineage>
        <taxon>Bacteria</taxon>
        <taxon>Bacillati</taxon>
        <taxon>Bacillota</taxon>
        <taxon>Bacilli</taxon>
        <taxon>Bacillales</taxon>
        <taxon>Paenibacillaceae</taxon>
        <taxon>Paenibacillus</taxon>
    </lineage>
</organism>
<evidence type="ECO:0000313" key="3">
    <source>
        <dbReference type="Proteomes" id="UP000186666"/>
    </source>
</evidence>
<proteinExistence type="predicted"/>
<reference evidence="2 3" key="1">
    <citation type="submission" date="2017-01" db="EMBL/GenBank/DDBJ databases">
        <authorList>
            <person name="Varghese N."/>
            <person name="Submissions S."/>
        </authorList>
    </citation>
    <scope>NUCLEOTIDE SEQUENCE [LARGE SCALE GENOMIC DNA]</scope>
    <source>
        <strain evidence="2 3">ATCC 23464</strain>
    </source>
</reference>
<dbReference type="EMBL" id="FTNK01000017">
    <property type="protein sequence ID" value="SIR52382.1"/>
    <property type="molecule type" value="Genomic_DNA"/>
</dbReference>
<dbReference type="RefSeq" id="WP_068592610.1">
    <property type="nucleotide sequence ID" value="NZ_FTNK01000017.1"/>
</dbReference>
<protein>
    <submittedName>
        <fullName evidence="2">Predicted N-acetyltransferase YhbS</fullName>
    </submittedName>
</protein>
<comment type="caution">
    <text evidence="2">The sequence shown here is derived from an EMBL/GenBank/DDBJ whole genome shotgun (WGS) entry which is preliminary data.</text>
</comment>
<feature type="domain" description="N-acetyltransferase" evidence="1">
    <location>
        <begin position="1"/>
        <end position="143"/>
    </location>
</feature>
<name>A0ABY1KAS8_9BACL</name>
<dbReference type="InterPro" id="IPR000182">
    <property type="entry name" value="GNAT_dom"/>
</dbReference>
<gene>
    <name evidence="2" type="ORF">SAMN05421578_11716</name>
</gene>
<sequence length="372" mass="40469">MEFRLIKEAELKDAALLAEEVFCTNGERFMEISFPTLFRPGVSHSYAAFNDQGKIVSFIGMVPFIIQSGKVHLHAYSIGAVCTDPAYRGQGLAGELFTLCQQHAKASGASLMFISGGRSLYTRAGSVAFGKSNKYILEAQTAEQLKVESSHWSFSEMEPKDMFAVHSLMIHKSAGIQWGLSDIAQFIGASPMANIHRMDQHIHIARTSEQEIVGVAVFAVPRNDSSDRVGMLIEQAGSPSAVAALLSNALTQFELTSLSVTLPWQDVELANQLEAVDTSVERQSNEGTVLVIDGEALIAQSGYDKSDANNITISVLPDGRYELHTPHGSSSVIGGNPELVSLFFDPESTIEQPVDAKLQTIALPYMYGLYFI</sequence>
<dbReference type="PROSITE" id="PS51186">
    <property type="entry name" value="GNAT"/>
    <property type="match status" value="1"/>
</dbReference>
<dbReference type="InterPro" id="IPR016181">
    <property type="entry name" value="Acyl_CoA_acyltransferase"/>
</dbReference>
<dbReference type="Pfam" id="PF13527">
    <property type="entry name" value="Acetyltransf_9"/>
    <property type="match status" value="1"/>
</dbReference>